<evidence type="ECO:0000256" key="1">
    <source>
        <dbReference type="SAM" id="Phobius"/>
    </source>
</evidence>
<evidence type="ECO:0000313" key="2">
    <source>
        <dbReference type="EMBL" id="UUR07118.1"/>
    </source>
</evidence>
<feature type="transmembrane region" description="Helical" evidence="1">
    <location>
        <begin position="15"/>
        <end position="33"/>
    </location>
</feature>
<keyword evidence="1" id="KW-0812">Transmembrane</keyword>
<protein>
    <recommendedName>
        <fullName evidence="4">DUF1049 domain-containing protein</fullName>
    </recommendedName>
</protein>
<keyword evidence="1" id="KW-1133">Transmembrane helix</keyword>
<feature type="transmembrane region" description="Helical" evidence="1">
    <location>
        <begin position="54"/>
        <end position="77"/>
    </location>
</feature>
<evidence type="ECO:0008006" key="4">
    <source>
        <dbReference type="Google" id="ProtNLM"/>
    </source>
</evidence>
<accession>A0ABY5MSK4</accession>
<reference evidence="2 3" key="1">
    <citation type="submission" date="2022-05" db="EMBL/GenBank/DDBJ databases">
        <title>S8-45 Sphingomonas ultraviolaceadurans.</title>
        <authorList>
            <person name="Liu Y."/>
        </authorList>
    </citation>
    <scope>NUCLEOTIDE SEQUENCE [LARGE SCALE GENOMIC DNA]</scope>
    <source>
        <strain evidence="2 3">S8-45</strain>
    </source>
</reference>
<evidence type="ECO:0000313" key="3">
    <source>
        <dbReference type="Proteomes" id="UP000831921"/>
    </source>
</evidence>
<sequence>MKEGQEPAVLDWKDLLLVVLLCLVIIFTLDIVVEWAARRWSLDWLIARSSRGRTLAMVLSVAAGSWIGFRIALALGVKPVKWDAKLDSKPPLP</sequence>
<name>A0ABY5MSK4_9SPHN</name>
<organism evidence="2 3">
    <name type="scientific">Sphingomonas glaciei</name>
    <dbReference type="NCBI Taxonomy" id="2938948"/>
    <lineage>
        <taxon>Bacteria</taxon>
        <taxon>Pseudomonadati</taxon>
        <taxon>Pseudomonadota</taxon>
        <taxon>Alphaproteobacteria</taxon>
        <taxon>Sphingomonadales</taxon>
        <taxon>Sphingomonadaceae</taxon>
        <taxon>Sphingomonas</taxon>
    </lineage>
</organism>
<dbReference type="EMBL" id="CP097253">
    <property type="protein sequence ID" value="UUR07118.1"/>
    <property type="molecule type" value="Genomic_DNA"/>
</dbReference>
<keyword evidence="3" id="KW-1185">Reference proteome</keyword>
<dbReference type="RefSeq" id="WP_249454662.1">
    <property type="nucleotide sequence ID" value="NZ_CP097253.1"/>
</dbReference>
<gene>
    <name evidence="2" type="ORF">M1K48_09170</name>
</gene>
<dbReference type="Proteomes" id="UP000831921">
    <property type="component" value="Chromosome"/>
</dbReference>
<proteinExistence type="predicted"/>
<keyword evidence="1" id="KW-0472">Membrane</keyword>